<dbReference type="RefSeq" id="WP_011145491.1">
    <property type="nucleotide sequence ID" value="NZ_CAWMTZ010000078.1"/>
</dbReference>
<evidence type="ECO:0000313" key="2">
    <source>
        <dbReference type="Proteomes" id="UP000479300"/>
    </source>
</evidence>
<reference evidence="1 2" key="1">
    <citation type="submission" date="2019-12" db="EMBL/GenBank/DDBJ databases">
        <title>Engineering Photorhabdus to improve their lethality against agricultural pests.</title>
        <authorList>
            <person name="Machado R.A.R."/>
        </authorList>
    </citation>
    <scope>NUCLEOTIDE SEQUENCE [LARGE SCALE GENOMIC DNA]</scope>
    <source>
        <strain evidence="1 2">EN01</strain>
    </source>
</reference>
<name>A0A6L9JPQ5_PHOLM</name>
<gene>
    <name evidence="1" type="ORF">GPY51_21525</name>
</gene>
<dbReference type="EMBL" id="WSFA01000075">
    <property type="protein sequence ID" value="NDL41258.1"/>
    <property type="molecule type" value="Genomic_DNA"/>
</dbReference>
<evidence type="ECO:0000313" key="1">
    <source>
        <dbReference type="EMBL" id="NDL41258.1"/>
    </source>
</evidence>
<comment type="caution">
    <text evidence="1">The sequence shown here is derived from an EMBL/GenBank/DDBJ whole genome shotgun (WGS) entry which is preliminary data.</text>
</comment>
<organism evidence="1 2">
    <name type="scientific">Photorhabdus laumondii subsp. laumondii</name>
    <name type="common">Photorhabdus luminescens subsp. laumondii</name>
    <dbReference type="NCBI Taxonomy" id="141679"/>
    <lineage>
        <taxon>Bacteria</taxon>
        <taxon>Pseudomonadati</taxon>
        <taxon>Pseudomonadota</taxon>
        <taxon>Gammaproteobacteria</taxon>
        <taxon>Enterobacterales</taxon>
        <taxon>Morganellaceae</taxon>
        <taxon>Photorhabdus</taxon>
    </lineage>
</organism>
<proteinExistence type="predicted"/>
<dbReference type="AlphaFoldDB" id="A0A6L9JPQ5"/>
<accession>A0A6L9JPQ5</accession>
<dbReference type="GeneID" id="48851144"/>
<sequence>MHWTHSIFLFNPFLHDPSLNKVLAFCTYRSEFNEITGYTLRLPVTELETFESLRAVFID</sequence>
<dbReference type="Proteomes" id="UP000479300">
    <property type="component" value="Unassembled WGS sequence"/>
</dbReference>
<protein>
    <submittedName>
        <fullName evidence="1">Uncharacterized protein</fullName>
    </submittedName>
</protein>